<keyword evidence="3" id="KW-0813">Transport</keyword>
<evidence type="ECO:0000256" key="11">
    <source>
        <dbReference type="ARBA" id="ARBA00023257"/>
    </source>
</evidence>
<keyword evidence="8 15" id="KW-0472">Membrane</keyword>
<dbReference type="EMBL" id="JABDTM020025809">
    <property type="protein sequence ID" value="KAH0812764.1"/>
    <property type="molecule type" value="Genomic_DNA"/>
</dbReference>
<keyword evidence="7" id="KW-0406">Ion transport</keyword>
<keyword evidence="10" id="KW-0325">Glycoprotein</keyword>
<dbReference type="SMART" id="SM00079">
    <property type="entry name" value="PBPe"/>
    <property type="match status" value="1"/>
</dbReference>
<keyword evidence="12" id="KW-1071">Ligand-gated ion channel</keyword>
<evidence type="ECO:0000313" key="19">
    <source>
        <dbReference type="Proteomes" id="UP000719412"/>
    </source>
</evidence>
<dbReference type="InterPro" id="IPR001828">
    <property type="entry name" value="ANF_lig-bd_rcpt"/>
</dbReference>
<evidence type="ECO:0000256" key="15">
    <source>
        <dbReference type="SAM" id="Phobius"/>
    </source>
</evidence>
<evidence type="ECO:0000256" key="13">
    <source>
        <dbReference type="ARBA" id="ARBA00023303"/>
    </source>
</evidence>
<evidence type="ECO:0000256" key="6">
    <source>
        <dbReference type="ARBA" id="ARBA00023018"/>
    </source>
</evidence>
<comment type="caution">
    <text evidence="18">The sequence shown here is derived from an EMBL/GenBank/DDBJ whole genome shotgun (WGS) entry which is preliminary data.</text>
</comment>
<proteinExistence type="inferred from homology"/>
<dbReference type="InterPro" id="IPR015683">
    <property type="entry name" value="Ionotropic_Glu_rcpt"/>
</dbReference>
<evidence type="ECO:0000259" key="17">
    <source>
        <dbReference type="SMART" id="SM00918"/>
    </source>
</evidence>
<dbReference type="GO" id="GO:0045211">
    <property type="term" value="C:postsynaptic membrane"/>
    <property type="evidence" value="ECO:0007669"/>
    <property type="project" value="UniProtKB-SubCell"/>
</dbReference>
<dbReference type="FunFam" id="3.40.190.10:FF:000178">
    <property type="entry name" value="Glutamate receptor subunit"/>
    <property type="match status" value="1"/>
</dbReference>
<evidence type="ECO:0000256" key="2">
    <source>
        <dbReference type="ARBA" id="ARBA00008685"/>
    </source>
</evidence>
<dbReference type="SMART" id="SM00918">
    <property type="entry name" value="Lig_chan-Glu_bd"/>
    <property type="match status" value="1"/>
</dbReference>
<dbReference type="InterPro" id="IPR028082">
    <property type="entry name" value="Peripla_BP_I"/>
</dbReference>
<protein>
    <submittedName>
        <fullName evidence="18">Uncharacterized protein</fullName>
    </submittedName>
</protein>
<evidence type="ECO:0000313" key="18">
    <source>
        <dbReference type="EMBL" id="KAH0812764.1"/>
    </source>
</evidence>
<dbReference type="InterPro" id="IPR019594">
    <property type="entry name" value="Glu/Gly-bd"/>
</dbReference>
<dbReference type="GO" id="GO:0015276">
    <property type="term" value="F:ligand-gated monoatomic ion channel activity"/>
    <property type="evidence" value="ECO:0007669"/>
    <property type="project" value="InterPro"/>
</dbReference>
<gene>
    <name evidence="18" type="ORF">GEV33_010027</name>
</gene>
<evidence type="ECO:0000256" key="14">
    <source>
        <dbReference type="ARBA" id="ARBA00034100"/>
    </source>
</evidence>
<evidence type="ECO:0000256" key="4">
    <source>
        <dbReference type="ARBA" id="ARBA00022692"/>
    </source>
</evidence>
<keyword evidence="11" id="KW-0628">Postsynaptic cell membrane</keyword>
<evidence type="ECO:0000256" key="1">
    <source>
        <dbReference type="ARBA" id="ARBA00004141"/>
    </source>
</evidence>
<dbReference type="Pfam" id="PF10613">
    <property type="entry name" value="Lig_chan-Glu_bd"/>
    <property type="match status" value="1"/>
</dbReference>
<dbReference type="Gene3D" id="3.40.190.10">
    <property type="entry name" value="Periplasmic binding protein-like II"/>
    <property type="match status" value="1"/>
</dbReference>
<reference evidence="18" key="2">
    <citation type="submission" date="2021-08" db="EMBL/GenBank/DDBJ databases">
        <authorList>
            <person name="Eriksson T."/>
        </authorList>
    </citation>
    <scope>NUCLEOTIDE SEQUENCE</scope>
    <source>
        <strain evidence="18">Stoneville</strain>
        <tissue evidence="18">Whole head</tissue>
    </source>
</reference>
<dbReference type="Pfam" id="PF00060">
    <property type="entry name" value="Lig_chan"/>
    <property type="match status" value="1"/>
</dbReference>
<feature type="transmembrane region" description="Helical" evidence="15">
    <location>
        <begin position="470"/>
        <end position="489"/>
    </location>
</feature>
<dbReference type="Gene3D" id="1.10.287.70">
    <property type="match status" value="1"/>
</dbReference>
<keyword evidence="9" id="KW-0675">Receptor</keyword>
<dbReference type="SUPFAM" id="SSF53850">
    <property type="entry name" value="Periplasmic binding protein-like II"/>
    <property type="match status" value="1"/>
</dbReference>
<dbReference type="InterPro" id="IPR001320">
    <property type="entry name" value="Iontro_rcpt_C"/>
</dbReference>
<feature type="domain" description="Ionotropic glutamate receptor C-terminal" evidence="16">
    <location>
        <begin position="341"/>
        <end position="536"/>
    </location>
</feature>
<dbReference type="Gene3D" id="3.40.50.2300">
    <property type="match status" value="2"/>
</dbReference>
<evidence type="ECO:0000256" key="7">
    <source>
        <dbReference type="ARBA" id="ARBA00023065"/>
    </source>
</evidence>
<keyword evidence="5 15" id="KW-1133">Transmembrane helix</keyword>
<dbReference type="PANTHER" id="PTHR18966">
    <property type="entry name" value="IONOTROPIC GLUTAMATE RECEPTOR"/>
    <property type="match status" value="1"/>
</dbReference>
<feature type="domain" description="Ionotropic glutamate receptor L-glutamate and glycine-binding" evidence="17">
    <location>
        <begin position="350"/>
        <end position="415"/>
    </location>
</feature>
<evidence type="ECO:0000256" key="3">
    <source>
        <dbReference type="ARBA" id="ARBA00022448"/>
    </source>
</evidence>
<evidence type="ECO:0000256" key="9">
    <source>
        <dbReference type="ARBA" id="ARBA00023170"/>
    </source>
</evidence>
<dbReference type="AlphaFoldDB" id="A0A8J6HDN1"/>
<comment type="similarity">
    <text evidence="2">Belongs to the glutamate-gated ion channel (TC 1.A.10.1) family.</text>
</comment>
<sequence>MIEKVPNLVAVYAFESVSASPMIQSITSKLQIPYIQTNWRQSNSYLGSDTALNFYPDFDLLATGLAKLIESLQWQSFVVLYENFEGFLKLQEVLKLQKYDEKNHRNNIVLKKLDFDGDIRTTLKQVKQSGEKRIVLDCEVDHIMEVLKQAKKVGILSFAHSYFLSSLDAHILDLEALNAEANITTVRIMNPEEENFRNIVQDWKFTQSLSNRQLDLGFYQIKTEPMLVHESIILLINAINDIHRSENITFNSISCKSNEKFNYGPRIVSYINSHFKSPKSDISSSFDSTGRRTNFVLYLIEGNRDKMIATWNALGPDNVNFVRTAEESYKKRVETLQMGIQIIASRIEAPYLMLKKDHDKRKDNDKFEGYVLDLMTKIAEKLDFSFKIKLVEDGSNGVYNEISQSWNGIMGEIVSERALFGIGDLTITPARETAVDFSMPFMRLGIGILLQKSKTSVSMFAFLNPLSAEVWMYTVTLYLAVSIILYFVARMAPGDWENPHPCNLNPDELENLWGISNCLWLTMGSIMNQGSDILPK</sequence>
<evidence type="ECO:0000259" key="16">
    <source>
        <dbReference type="SMART" id="SM00079"/>
    </source>
</evidence>
<evidence type="ECO:0000256" key="5">
    <source>
        <dbReference type="ARBA" id="ARBA00022989"/>
    </source>
</evidence>
<accession>A0A8J6HDN1</accession>
<evidence type="ECO:0000256" key="8">
    <source>
        <dbReference type="ARBA" id="ARBA00023136"/>
    </source>
</evidence>
<keyword evidence="4 15" id="KW-0812">Transmembrane</keyword>
<dbReference type="Pfam" id="PF01094">
    <property type="entry name" value="ANF_receptor"/>
    <property type="match status" value="1"/>
</dbReference>
<organism evidence="18 19">
    <name type="scientific">Tenebrio molitor</name>
    <name type="common">Yellow mealworm beetle</name>
    <dbReference type="NCBI Taxonomy" id="7067"/>
    <lineage>
        <taxon>Eukaryota</taxon>
        <taxon>Metazoa</taxon>
        <taxon>Ecdysozoa</taxon>
        <taxon>Arthropoda</taxon>
        <taxon>Hexapoda</taxon>
        <taxon>Insecta</taxon>
        <taxon>Pterygota</taxon>
        <taxon>Neoptera</taxon>
        <taxon>Endopterygota</taxon>
        <taxon>Coleoptera</taxon>
        <taxon>Polyphaga</taxon>
        <taxon>Cucujiformia</taxon>
        <taxon>Tenebrionidae</taxon>
        <taxon>Tenebrio</taxon>
    </lineage>
</organism>
<keyword evidence="6" id="KW-0770">Synapse</keyword>
<comment type="subcellular location">
    <subcellularLocation>
        <location evidence="1">Membrane</location>
        <topology evidence="1">Multi-pass membrane protein</topology>
    </subcellularLocation>
    <subcellularLocation>
        <location evidence="14">Postsynaptic cell membrane</location>
    </subcellularLocation>
</comment>
<dbReference type="Proteomes" id="UP000719412">
    <property type="component" value="Unassembled WGS sequence"/>
</dbReference>
<reference evidence="18" key="1">
    <citation type="journal article" date="2020" name="J Insects Food Feed">
        <title>The yellow mealworm (Tenebrio molitor) genome: a resource for the emerging insects as food and feed industry.</title>
        <authorList>
            <person name="Eriksson T."/>
            <person name="Andere A."/>
            <person name="Kelstrup H."/>
            <person name="Emery V."/>
            <person name="Picard C."/>
        </authorList>
    </citation>
    <scope>NUCLEOTIDE SEQUENCE</scope>
    <source>
        <strain evidence="18">Stoneville</strain>
        <tissue evidence="18">Whole head</tissue>
    </source>
</reference>
<name>A0A8J6HDN1_TENMO</name>
<keyword evidence="13" id="KW-0407">Ion channel</keyword>
<keyword evidence="19" id="KW-1185">Reference proteome</keyword>
<evidence type="ECO:0000256" key="10">
    <source>
        <dbReference type="ARBA" id="ARBA00023180"/>
    </source>
</evidence>
<dbReference type="SUPFAM" id="SSF53822">
    <property type="entry name" value="Periplasmic binding protein-like I"/>
    <property type="match status" value="1"/>
</dbReference>
<evidence type="ECO:0000256" key="12">
    <source>
        <dbReference type="ARBA" id="ARBA00023286"/>
    </source>
</evidence>